<protein>
    <submittedName>
        <fullName evidence="1">Uncharacterized protein</fullName>
    </submittedName>
</protein>
<comment type="caution">
    <text evidence="1">The sequence shown here is derived from an EMBL/GenBank/DDBJ whole genome shotgun (WGS) entry which is preliminary data.</text>
</comment>
<accession>A0AAV4R413</accession>
<keyword evidence="2" id="KW-1185">Reference proteome</keyword>
<evidence type="ECO:0000313" key="1">
    <source>
        <dbReference type="EMBL" id="GIY15041.1"/>
    </source>
</evidence>
<dbReference type="Proteomes" id="UP001054945">
    <property type="component" value="Unassembled WGS sequence"/>
</dbReference>
<evidence type="ECO:0000313" key="2">
    <source>
        <dbReference type="Proteomes" id="UP001054945"/>
    </source>
</evidence>
<name>A0AAV4R413_CAEEX</name>
<dbReference type="AlphaFoldDB" id="A0AAV4R413"/>
<reference evidence="1 2" key="1">
    <citation type="submission" date="2021-06" db="EMBL/GenBank/DDBJ databases">
        <title>Caerostris extrusa draft genome.</title>
        <authorList>
            <person name="Kono N."/>
            <person name="Arakawa K."/>
        </authorList>
    </citation>
    <scope>NUCLEOTIDE SEQUENCE [LARGE SCALE GENOMIC DNA]</scope>
</reference>
<sequence>MLSCFVLLCSVAEDDIVVYQIVRRRYDFYGKDKCSSVLFISRNYGNLALPTRRVSSVESHYLQLLMTLLTRESGSCSFHWMVGSDALLFLLNVQCGRRRYRDATPSEYNSCEKGELTFYGKDKCTFILFISRNYGNLDSLSTLS</sequence>
<gene>
    <name evidence="1" type="ORF">CEXT_54901</name>
</gene>
<dbReference type="EMBL" id="BPLR01007185">
    <property type="protein sequence ID" value="GIY15041.1"/>
    <property type="molecule type" value="Genomic_DNA"/>
</dbReference>
<organism evidence="1 2">
    <name type="scientific">Caerostris extrusa</name>
    <name type="common">Bark spider</name>
    <name type="synonym">Caerostris bankana</name>
    <dbReference type="NCBI Taxonomy" id="172846"/>
    <lineage>
        <taxon>Eukaryota</taxon>
        <taxon>Metazoa</taxon>
        <taxon>Ecdysozoa</taxon>
        <taxon>Arthropoda</taxon>
        <taxon>Chelicerata</taxon>
        <taxon>Arachnida</taxon>
        <taxon>Araneae</taxon>
        <taxon>Araneomorphae</taxon>
        <taxon>Entelegynae</taxon>
        <taxon>Araneoidea</taxon>
        <taxon>Araneidae</taxon>
        <taxon>Caerostris</taxon>
    </lineage>
</organism>
<proteinExistence type="predicted"/>